<evidence type="ECO:0000313" key="5">
    <source>
        <dbReference type="Proteomes" id="UP000290172"/>
    </source>
</evidence>
<dbReference type="GO" id="GO:0008080">
    <property type="term" value="F:N-acetyltransferase activity"/>
    <property type="evidence" value="ECO:0007669"/>
    <property type="project" value="TreeGrafter"/>
</dbReference>
<reference evidence="4 5" key="1">
    <citation type="submission" date="2017-10" db="EMBL/GenBank/DDBJ databases">
        <title>Genomics of the genus Arcobacter.</title>
        <authorList>
            <person name="Perez-Cataluna A."/>
            <person name="Figueras M.J."/>
        </authorList>
    </citation>
    <scope>NUCLEOTIDE SEQUENCE [LARGE SCALE GENOMIC DNA]</scope>
    <source>
        <strain evidence="4 5">CECT 8993</strain>
    </source>
</reference>
<feature type="domain" description="N-acetyltransferase" evidence="3">
    <location>
        <begin position="12"/>
        <end position="163"/>
    </location>
</feature>
<dbReference type="Gene3D" id="3.40.630.30">
    <property type="match status" value="1"/>
</dbReference>
<dbReference type="AlphaFoldDB" id="A0A4Q0Y596"/>
<dbReference type="EMBL" id="PDKJ01000030">
    <property type="protein sequence ID" value="RXJ65310.1"/>
    <property type="molecule type" value="Genomic_DNA"/>
</dbReference>
<protein>
    <submittedName>
        <fullName evidence="4">GNAT family N-acetyltransferase</fullName>
    </submittedName>
</protein>
<dbReference type="InterPro" id="IPR051016">
    <property type="entry name" value="Diverse_Substrate_AcTransf"/>
</dbReference>
<accession>A0A4Q0Y596</accession>
<dbReference type="PANTHER" id="PTHR10545:SF29">
    <property type="entry name" value="GH14572P-RELATED"/>
    <property type="match status" value="1"/>
</dbReference>
<dbReference type="RefSeq" id="WP_128983778.1">
    <property type="nucleotide sequence ID" value="NZ_PDKJ01000030.1"/>
</dbReference>
<dbReference type="PANTHER" id="PTHR10545">
    <property type="entry name" value="DIAMINE N-ACETYLTRANSFERASE"/>
    <property type="match status" value="1"/>
</dbReference>
<organism evidence="4 5">
    <name type="scientific">Halarcobacter ebronensis</name>
    <dbReference type="NCBI Taxonomy" id="1462615"/>
    <lineage>
        <taxon>Bacteria</taxon>
        <taxon>Pseudomonadati</taxon>
        <taxon>Campylobacterota</taxon>
        <taxon>Epsilonproteobacteria</taxon>
        <taxon>Campylobacterales</taxon>
        <taxon>Arcobacteraceae</taxon>
        <taxon>Halarcobacter</taxon>
    </lineage>
</organism>
<evidence type="ECO:0000256" key="2">
    <source>
        <dbReference type="ARBA" id="ARBA00023315"/>
    </source>
</evidence>
<keyword evidence="2" id="KW-0012">Acyltransferase</keyword>
<dbReference type="CDD" id="cd04301">
    <property type="entry name" value="NAT_SF"/>
    <property type="match status" value="1"/>
</dbReference>
<evidence type="ECO:0000259" key="3">
    <source>
        <dbReference type="PROSITE" id="PS51186"/>
    </source>
</evidence>
<dbReference type="Proteomes" id="UP000290172">
    <property type="component" value="Unassembled WGS sequence"/>
</dbReference>
<proteinExistence type="predicted"/>
<dbReference type="InterPro" id="IPR000182">
    <property type="entry name" value="GNAT_dom"/>
</dbReference>
<keyword evidence="1 4" id="KW-0808">Transferase</keyword>
<sequence length="170" mass="19604">MKIPISTQNPDFSLQMATPKDANLIVTFIKKLAKYQKMEELVTTTPIRMEKLLKEKLGEAIFGIYQGDIIAFAYFHQKSSAFTGRKGLYIDVFFVDDCVRGKGLGKIIFQYLTKYSQDIGCEYLEWVCLDWNKPAIKFYEKLGANCIDSLRIYRLSPEALSLNVKEFEQN</sequence>
<dbReference type="Pfam" id="PF00583">
    <property type="entry name" value="Acetyltransf_1"/>
    <property type="match status" value="1"/>
</dbReference>
<dbReference type="InterPro" id="IPR016181">
    <property type="entry name" value="Acyl_CoA_acyltransferase"/>
</dbReference>
<name>A0A4Q0Y596_9BACT</name>
<evidence type="ECO:0000313" key="4">
    <source>
        <dbReference type="EMBL" id="RXJ65310.1"/>
    </source>
</evidence>
<dbReference type="PROSITE" id="PS51186">
    <property type="entry name" value="GNAT"/>
    <property type="match status" value="1"/>
</dbReference>
<comment type="caution">
    <text evidence="4">The sequence shown here is derived from an EMBL/GenBank/DDBJ whole genome shotgun (WGS) entry which is preliminary data.</text>
</comment>
<gene>
    <name evidence="4" type="ORF">CRV08_15535</name>
</gene>
<dbReference type="SUPFAM" id="SSF55729">
    <property type="entry name" value="Acyl-CoA N-acyltransferases (Nat)"/>
    <property type="match status" value="1"/>
</dbReference>
<evidence type="ECO:0000256" key="1">
    <source>
        <dbReference type="ARBA" id="ARBA00022679"/>
    </source>
</evidence>